<evidence type="ECO:0000313" key="2">
    <source>
        <dbReference type="EMBL" id="KPU60523.1"/>
    </source>
</evidence>
<name>A0A0P8Z5F3_PSEFL</name>
<keyword evidence="1" id="KW-0472">Membrane</keyword>
<dbReference type="AlphaFoldDB" id="A0A0P8Z5F3"/>
<dbReference type="EMBL" id="LJXB01000067">
    <property type="protein sequence ID" value="KPU60523.1"/>
    <property type="molecule type" value="Genomic_DNA"/>
</dbReference>
<dbReference type="PATRIC" id="fig|294.162.peg.1701"/>
<feature type="transmembrane region" description="Helical" evidence="1">
    <location>
        <begin position="57"/>
        <end position="80"/>
    </location>
</feature>
<feature type="transmembrane region" description="Helical" evidence="1">
    <location>
        <begin position="21"/>
        <end position="45"/>
    </location>
</feature>
<gene>
    <name evidence="2" type="ORF">AN403_4941</name>
</gene>
<dbReference type="Proteomes" id="UP000050349">
    <property type="component" value="Unassembled WGS sequence"/>
</dbReference>
<sequence length="83" mass="9147">MPKQSSIRSELADALFRMRRSFYSLAGFSGVINVMILTPAVYRLLVHDRALVSRNVTTLAMLTVLVAGLFLLMSTLEMVAPAC</sequence>
<protein>
    <submittedName>
        <fullName evidence="2">Putative membrane protein</fullName>
    </submittedName>
</protein>
<proteinExistence type="predicted"/>
<comment type="caution">
    <text evidence="2">The sequence shown here is derived from an EMBL/GenBank/DDBJ whole genome shotgun (WGS) entry which is preliminary data.</text>
</comment>
<keyword evidence="1" id="KW-1133">Transmembrane helix</keyword>
<evidence type="ECO:0000256" key="1">
    <source>
        <dbReference type="SAM" id="Phobius"/>
    </source>
</evidence>
<reference evidence="2 3" key="1">
    <citation type="submission" date="2015-09" db="EMBL/GenBank/DDBJ databases">
        <authorList>
            <person name="Jackson K.R."/>
            <person name="Lunt B.L."/>
            <person name="Fisher J.N.B."/>
            <person name="Gardner A.V."/>
            <person name="Bailey M.E."/>
            <person name="Deus L.M."/>
            <person name="Earl A.S."/>
            <person name="Gibby P.D."/>
            <person name="Hartmann K.A."/>
            <person name="Liu J.E."/>
            <person name="Manci A.M."/>
            <person name="Nielsen D.A."/>
            <person name="Solomon M.B."/>
            <person name="Breakwell D.P."/>
            <person name="Burnett S.H."/>
            <person name="Grose J.H."/>
        </authorList>
    </citation>
    <scope>NUCLEOTIDE SEQUENCE [LARGE SCALE GENOMIC DNA]</scope>
    <source>
        <strain evidence="2 3">S613</strain>
    </source>
</reference>
<keyword evidence="1" id="KW-0812">Transmembrane</keyword>
<evidence type="ECO:0000313" key="3">
    <source>
        <dbReference type="Proteomes" id="UP000050349"/>
    </source>
</evidence>
<organism evidence="2 3">
    <name type="scientific">Pseudomonas fluorescens</name>
    <dbReference type="NCBI Taxonomy" id="294"/>
    <lineage>
        <taxon>Bacteria</taxon>
        <taxon>Pseudomonadati</taxon>
        <taxon>Pseudomonadota</taxon>
        <taxon>Gammaproteobacteria</taxon>
        <taxon>Pseudomonadales</taxon>
        <taxon>Pseudomonadaceae</taxon>
        <taxon>Pseudomonas</taxon>
    </lineage>
</organism>
<accession>A0A0P8Z5F3</accession>